<dbReference type="EC" id="4.6.1.17" evidence="3"/>
<evidence type="ECO:0000256" key="3">
    <source>
        <dbReference type="ARBA" id="ARBA00012575"/>
    </source>
</evidence>
<dbReference type="PANTHER" id="PTHR22960">
    <property type="entry name" value="MOLYBDOPTERIN COFACTOR SYNTHESIS PROTEIN A"/>
    <property type="match status" value="1"/>
</dbReference>
<evidence type="ECO:0000259" key="6">
    <source>
        <dbReference type="Pfam" id="PF01967"/>
    </source>
</evidence>
<evidence type="ECO:0000256" key="2">
    <source>
        <dbReference type="ARBA" id="ARBA00005046"/>
    </source>
</evidence>
<dbReference type="NCBIfam" id="TIGR00581">
    <property type="entry name" value="moaC"/>
    <property type="match status" value="1"/>
</dbReference>
<dbReference type="HAMAP" id="MF_01224_B">
    <property type="entry name" value="MoaC_B"/>
    <property type="match status" value="1"/>
</dbReference>
<evidence type="ECO:0000256" key="4">
    <source>
        <dbReference type="ARBA" id="ARBA00023150"/>
    </source>
</evidence>
<dbReference type="InterPro" id="IPR047594">
    <property type="entry name" value="MoaC_bact/euk"/>
</dbReference>
<name>N1PXH3_DOTSN</name>
<dbReference type="eggNOG" id="KOG2876">
    <property type="taxonomic scope" value="Eukaryota"/>
</dbReference>
<gene>
    <name evidence="7" type="ORF">DOTSEDRAFT_125042</name>
</gene>
<keyword evidence="4" id="KW-0501">Molybdenum cofactor biosynthesis</keyword>
<keyword evidence="5" id="KW-0456">Lyase</keyword>
<dbReference type="InterPro" id="IPR023045">
    <property type="entry name" value="MoaC"/>
</dbReference>
<evidence type="ECO:0000256" key="1">
    <source>
        <dbReference type="ARBA" id="ARBA00001637"/>
    </source>
</evidence>
<reference evidence="7 8" key="2">
    <citation type="journal article" date="2012" name="PLoS Pathog.">
        <title>Diverse lifestyles and strategies of plant pathogenesis encoded in the genomes of eighteen Dothideomycetes fungi.</title>
        <authorList>
            <person name="Ohm R.A."/>
            <person name="Feau N."/>
            <person name="Henrissat B."/>
            <person name="Schoch C.L."/>
            <person name="Horwitz B.A."/>
            <person name="Barry K.W."/>
            <person name="Condon B.J."/>
            <person name="Copeland A.C."/>
            <person name="Dhillon B."/>
            <person name="Glaser F."/>
            <person name="Hesse C.N."/>
            <person name="Kosti I."/>
            <person name="LaButti K."/>
            <person name="Lindquist E.A."/>
            <person name="Lucas S."/>
            <person name="Salamov A.A."/>
            <person name="Bradshaw R.E."/>
            <person name="Ciuffetti L."/>
            <person name="Hamelin R.C."/>
            <person name="Kema G.H.J."/>
            <person name="Lawrence C."/>
            <person name="Scott J.A."/>
            <person name="Spatafora J.W."/>
            <person name="Turgeon B.G."/>
            <person name="de Wit P.J.G.M."/>
            <person name="Zhong S."/>
            <person name="Goodwin S.B."/>
            <person name="Grigoriev I.V."/>
        </authorList>
    </citation>
    <scope>NUCLEOTIDE SEQUENCE [LARGE SCALE GENOMIC DNA]</scope>
    <source>
        <strain evidence="8">NZE10 / CBS 128990</strain>
    </source>
</reference>
<dbReference type="OrthoDB" id="429626at2759"/>
<proteinExistence type="inferred from homology"/>
<evidence type="ECO:0000256" key="5">
    <source>
        <dbReference type="ARBA" id="ARBA00023239"/>
    </source>
</evidence>
<dbReference type="Pfam" id="PF01967">
    <property type="entry name" value="MoaC"/>
    <property type="match status" value="1"/>
</dbReference>
<dbReference type="STRING" id="675120.N1PXH3"/>
<evidence type="ECO:0000313" key="8">
    <source>
        <dbReference type="Proteomes" id="UP000016933"/>
    </source>
</evidence>
<dbReference type="GO" id="GO:0006777">
    <property type="term" value="P:Mo-molybdopterin cofactor biosynthetic process"/>
    <property type="evidence" value="ECO:0007669"/>
    <property type="project" value="UniProtKB-KW"/>
</dbReference>
<dbReference type="SUPFAM" id="SSF55040">
    <property type="entry name" value="Molybdenum cofactor biosynthesis protein C, MoaC"/>
    <property type="match status" value="1"/>
</dbReference>
<dbReference type="Gene3D" id="3.30.70.640">
    <property type="entry name" value="Molybdopterin cofactor biosynthesis C (MoaC) domain"/>
    <property type="match status" value="1"/>
</dbReference>
<dbReference type="InterPro" id="IPR050105">
    <property type="entry name" value="MoCo_biosynth_MoaA/MoaC"/>
</dbReference>
<dbReference type="OMA" id="IWDMVKS"/>
<reference evidence="8" key="1">
    <citation type="journal article" date="2012" name="PLoS Genet.">
        <title>The genomes of the fungal plant pathogens Cladosporium fulvum and Dothistroma septosporum reveal adaptation to different hosts and lifestyles but also signatures of common ancestry.</title>
        <authorList>
            <person name="de Wit P.J.G.M."/>
            <person name="van der Burgt A."/>
            <person name="Oekmen B."/>
            <person name="Stergiopoulos I."/>
            <person name="Abd-Elsalam K.A."/>
            <person name="Aerts A.L."/>
            <person name="Bahkali A.H."/>
            <person name="Beenen H.G."/>
            <person name="Chettri P."/>
            <person name="Cox M.P."/>
            <person name="Datema E."/>
            <person name="de Vries R.P."/>
            <person name="Dhillon B."/>
            <person name="Ganley A.R."/>
            <person name="Griffiths S.A."/>
            <person name="Guo Y."/>
            <person name="Hamelin R.C."/>
            <person name="Henrissat B."/>
            <person name="Kabir M.S."/>
            <person name="Jashni M.K."/>
            <person name="Kema G."/>
            <person name="Klaubauf S."/>
            <person name="Lapidus A."/>
            <person name="Levasseur A."/>
            <person name="Lindquist E."/>
            <person name="Mehrabi R."/>
            <person name="Ohm R.A."/>
            <person name="Owen T.J."/>
            <person name="Salamov A."/>
            <person name="Schwelm A."/>
            <person name="Schijlen E."/>
            <person name="Sun H."/>
            <person name="van den Burg H.A."/>
            <person name="van Ham R.C.H.J."/>
            <person name="Zhang S."/>
            <person name="Goodwin S.B."/>
            <person name="Grigoriev I.V."/>
            <person name="Collemare J."/>
            <person name="Bradshaw R.E."/>
        </authorList>
    </citation>
    <scope>NUCLEOTIDE SEQUENCE [LARGE SCALE GENOMIC DNA]</scope>
    <source>
        <strain evidence="8">NZE10 / CBS 128990</strain>
    </source>
</reference>
<organism evidence="7 8">
    <name type="scientific">Dothistroma septosporum (strain NZE10 / CBS 128990)</name>
    <name type="common">Red band needle blight fungus</name>
    <name type="synonym">Mycosphaerella pini</name>
    <dbReference type="NCBI Taxonomy" id="675120"/>
    <lineage>
        <taxon>Eukaryota</taxon>
        <taxon>Fungi</taxon>
        <taxon>Dikarya</taxon>
        <taxon>Ascomycota</taxon>
        <taxon>Pezizomycotina</taxon>
        <taxon>Dothideomycetes</taxon>
        <taxon>Dothideomycetidae</taxon>
        <taxon>Mycosphaerellales</taxon>
        <taxon>Mycosphaerellaceae</taxon>
        <taxon>Dothistroma</taxon>
    </lineage>
</organism>
<dbReference type="Proteomes" id="UP000016933">
    <property type="component" value="Unassembled WGS sequence"/>
</dbReference>
<dbReference type="PANTHER" id="PTHR22960:SF0">
    <property type="entry name" value="MOLYBDENUM COFACTOR BIOSYNTHESIS PROTEIN 1"/>
    <property type="match status" value="1"/>
</dbReference>
<dbReference type="UniPathway" id="UPA00344"/>
<dbReference type="GO" id="GO:0061799">
    <property type="term" value="F:cyclic pyranopterin monophosphate synthase activity"/>
    <property type="evidence" value="ECO:0007669"/>
    <property type="project" value="UniProtKB-EC"/>
</dbReference>
<dbReference type="AlphaFoldDB" id="N1PXH3"/>
<dbReference type="InterPro" id="IPR036522">
    <property type="entry name" value="MoaC_sf"/>
</dbReference>
<comment type="catalytic activity">
    <reaction evidence="1">
        <text>(8S)-3',8-cyclo-7,8-dihydroguanosine 5'-triphosphate = cyclic pyranopterin phosphate + diphosphate</text>
        <dbReference type="Rhea" id="RHEA:49580"/>
        <dbReference type="ChEBI" id="CHEBI:33019"/>
        <dbReference type="ChEBI" id="CHEBI:59648"/>
        <dbReference type="ChEBI" id="CHEBI:131766"/>
        <dbReference type="EC" id="4.6.1.17"/>
    </reaction>
</comment>
<sequence>MTPLTDHGLSQLTHLKATGEAHMVNVGGKANTKRVAIAFASVRFSNAKPHRLVDDNSNKKGDVLGVARIAGIMAAKRTPDLIPLCHPIAISKVEVDVKLIPAGGHRSTEYDAATRFGLVSILAQVECTGPTGVEMEALTAATSAALTVYDMCKAVDRRMQINHTTVVYKSGGKSGLHCSRKWGKIVGPQFFIERGLDLPGSIEDFQEPEAQTGGTA</sequence>
<comment type="pathway">
    <text evidence="2">Cofactor biosynthesis; molybdopterin biosynthesis.</text>
</comment>
<evidence type="ECO:0000313" key="7">
    <source>
        <dbReference type="EMBL" id="EME47683.1"/>
    </source>
</evidence>
<feature type="domain" description="Molybdopterin cofactor biosynthesis C (MoaC)" evidence="6">
    <location>
        <begin position="23"/>
        <end position="172"/>
    </location>
</feature>
<accession>N1PXH3</accession>
<dbReference type="EMBL" id="KB446536">
    <property type="protein sequence ID" value="EME47683.1"/>
    <property type="molecule type" value="Genomic_DNA"/>
</dbReference>
<dbReference type="NCBIfam" id="NF006870">
    <property type="entry name" value="PRK09364.1"/>
    <property type="match status" value="1"/>
</dbReference>
<dbReference type="HOGENOM" id="CLU_074693_1_0_1"/>
<dbReference type="InterPro" id="IPR002820">
    <property type="entry name" value="Mopterin_CF_biosynth-C_dom"/>
</dbReference>
<dbReference type="GO" id="GO:0061798">
    <property type="term" value="F:GTP 3',8'-cyclase activity"/>
    <property type="evidence" value="ECO:0007669"/>
    <property type="project" value="TreeGrafter"/>
</dbReference>
<keyword evidence="8" id="KW-1185">Reference proteome</keyword>
<protein>
    <recommendedName>
        <fullName evidence="3">cyclic pyranopterin monophosphate synthase</fullName>
        <ecNumber evidence="3">4.6.1.17</ecNumber>
    </recommendedName>
</protein>